<feature type="transmembrane region" description="Helical" evidence="9">
    <location>
        <begin position="288"/>
        <end position="321"/>
    </location>
</feature>
<dbReference type="InterPro" id="IPR002293">
    <property type="entry name" value="AA/rel_permease1"/>
</dbReference>
<proteinExistence type="inferred from homology"/>
<dbReference type="NCBIfam" id="TIGR00905">
    <property type="entry name" value="2A0302"/>
    <property type="match status" value="1"/>
</dbReference>
<feature type="transmembrane region" description="Helical" evidence="9">
    <location>
        <begin position="21"/>
        <end position="41"/>
    </location>
</feature>
<sequence>MASPSVDVAAATPSSTAAKKLTLPILIAMVVGSMVGSGIFSLPRTFGNATGPFGAIIAWCIAAGGMYTLARVFQSLAERKPKLDAGVYAYAKAGFGDYPGFLSALGYWVGSCIGNVSYWVLIKSTLGAFFPVFGDGNTIAAIIVASIGIWTFHFMILRGIEQAAFINTVVTVAKILPILTFILILFFAFKFDLFRANFWGGTGMPEASLFDQVRATMLVTVFVFLGIEGASVYSRLAQKRSHVGVATIVGFLGVTTLMVLVTLLPYGVLERPEIAGMRQPSMAAVLEAVVGPWGAVFVSVGLLVSVLGAYLAWSLICAEVLSVAAKNRDMPKVFATTNENRVPAAALWMTNIIVQIFVISTYWSNDAFSLMLNLTSVMALIPFLLVAAYGLLLTKRGETYTTRPHEKTRDMIFAGIALIYTLFLIYAAGMKFLVLSAILYGPGTILYVWARREQGKSLFTPLELFIFIVTMIGCGVGIHGLATGYITI</sequence>
<feature type="transmembrane region" description="Helical" evidence="9">
    <location>
        <begin position="245"/>
        <end position="268"/>
    </location>
</feature>
<accession>A0A6S6QKT7</accession>
<keyword evidence="6" id="KW-0029">Amino-acid transport</keyword>
<evidence type="ECO:0000256" key="4">
    <source>
        <dbReference type="ARBA" id="ARBA00022475"/>
    </source>
</evidence>
<keyword evidence="7 9" id="KW-1133">Transmembrane helix</keyword>
<keyword evidence="3" id="KW-0813">Transport</keyword>
<feature type="transmembrane region" description="Helical" evidence="9">
    <location>
        <begin position="433"/>
        <end position="450"/>
    </location>
</feature>
<dbReference type="GO" id="GO:0022857">
    <property type="term" value="F:transmembrane transporter activity"/>
    <property type="evidence" value="ECO:0007669"/>
    <property type="project" value="InterPro"/>
</dbReference>
<reference evidence="10 11" key="1">
    <citation type="submission" date="2020-08" db="EMBL/GenBank/DDBJ databases">
        <title>Genome sequence of Rhizobiales bacterium strain IZ6.</title>
        <authorList>
            <person name="Nakai R."/>
            <person name="Naganuma T."/>
        </authorList>
    </citation>
    <scope>NUCLEOTIDE SEQUENCE [LARGE SCALE GENOMIC DNA]</scope>
    <source>
        <strain evidence="10 11">IZ6</strain>
    </source>
</reference>
<feature type="transmembrane region" description="Helical" evidence="9">
    <location>
        <begin position="128"/>
        <end position="152"/>
    </location>
</feature>
<dbReference type="InterPro" id="IPR004754">
    <property type="entry name" value="Amino_acid_antiprt"/>
</dbReference>
<name>A0A6S6QKT7_9HYPH</name>
<keyword evidence="8 9" id="KW-0472">Membrane</keyword>
<evidence type="ECO:0000256" key="1">
    <source>
        <dbReference type="ARBA" id="ARBA00004651"/>
    </source>
</evidence>
<evidence type="ECO:0000313" key="11">
    <source>
        <dbReference type="Proteomes" id="UP000515317"/>
    </source>
</evidence>
<comment type="subcellular location">
    <subcellularLocation>
        <location evidence="1">Cell membrane</location>
        <topology evidence="1">Multi-pass membrane protein</topology>
    </subcellularLocation>
</comment>
<organism evidence="10 11">
    <name type="scientific">Terrihabitans soli</name>
    <dbReference type="NCBI Taxonomy" id="708113"/>
    <lineage>
        <taxon>Bacteria</taxon>
        <taxon>Pseudomonadati</taxon>
        <taxon>Pseudomonadota</taxon>
        <taxon>Alphaproteobacteria</taxon>
        <taxon>Hyphomicrobiales</taxon>
        <taxon>Terrihabitans</taxon>
    </lineage>
</organism>
<dbReference type="GO" id="GO:0005886">
    <property type="term" value="C:plasma membrane"/>
    <property type="evidence" value="ECO:0007669"/>
    <property type="project" value="UniProtKB-SubCell"/>
</dbReference>
<evidence type="ECO:0000256" key="3">
    <source>
        <dbReference type="ARBA" id="ARBA00022448"/>
    </source>
</evidence>
<feature type="transmembrane region" description="Helical" evidence="9">
    <location>
        <begin position="213"/>
        <end position="233"/>
    </location>
</feature>
<comment type="similarity">
    <text evidence="2">Belongs to the amino acid-polyamine-organocation (APC) superfamily. Basic amino acid/polyamine antiporter (APA) (TC 2.A.3.2) family.</text>
</comment>
<dbReference type="AlphaFoldDB" id="A0A6S6QKT7"/>
<dbReference type="Proteomes" id="UP000515317">
    <property type="component" value="Chromosome"/>
</dbReference>
<dbReference type="PANTHER" id="PTHR42770">
    <property type="entry name" value="AMINO ACID TRANSPORTER-RELATED"/>
    <property type="match status" value="1"/>
</dbReference>
<evidence type="ECO:0000256" key="7">
    <source>
        <dbReference type="ARBA" id="ARBA00022989"/>
    </source>
</evidence>
<dbReference type="EMBL" id="AP023361">
    <property type="protein sequence ID" value="BCJ90974.1"/>
    <property type="molecule type" value="Genomic_DNA"/>
</dbReference>
<dbReference type="Gene3D" id="1.20.1740.10">
    <property type="entry name" value="Amino acid/polyamine transporter I"/>
    <property type="match status" value="1"/>
</dbReference>
<evidence type="ECO:0000256" key="9">
    <source>
        <dbReference type="SAM" id="Phobius"/>
    </source>
</evidence>
<protein>
    <submittedName>
        <fullName evidence="10">Amino acid APC transporter</fullName>
    </submittedName>
</protein>
<dbReference type="PIRSF" id="PIRSF006060">
    <property type="entry name" value="AA_transporter"/>
    <property type="match status" value="1"/>
</dbReference>
<feature type="transmembrane region" description="Helical" evidence="9">
    <location>
        <begin position="370"/>
        <end position="391"/>
    </location>
</feature>
<keyword evidence="11" id="KW-1185">Reference proteome</keyword>
<feature type="transmembrane region" description="Helical" evidence="9">
    <location>
        <begin position="342"/>
        <end position="364"/>
    </location>
</feature>
<evidence type="ECO:0000256" key="8">
    <source>
        <dbReference type="ARBA" id="ARBA00023136"/>
    </source>
</evidence>
<dbReference type="RefSeq" id="WP_222874658.1">
    <property type="nucleotide sequence ID" value="NZ_AP023361.1"/>
</dbReference>
<feature type="transmembrane region" description="Helical" evidence="9">
    <location>
        <begin position="53"/>
        <end position="73"/>
    </location>
</feature>
<dbReference type="InterPro" id="IPR050367">
    <property type="entry name" value="APC_superfamily"/>
</dbReference>
<dbReference type="GO" id="GO:0006865">
    <property type="term" value="P:amino acid transport"/>
    <property type="evidence" value="ECO:0007669"/>
    <property type="project" value="UniProtKB-KW"/>
</dbReference>
<evidence type="ECO:0000256" key="6">
    <source>
        <dbReference type="ARBA" id="ARBA00022970"/>
    </source>
</evidence>
<dbReference type="PANTHER" id="PTHR42770:SF4">
    <property type="entry name" value="ARGININE_ORNITHINE ANTIPORTER-RELATED"/>
    <property type="match status" value="1"/>
</dbReference>
<evidence type="ECO:0000256" key="5">
    <source>
        <dbReference type="ARBA" id="ARBA00022692"/>
    </source>
</evidence>
<evidence type="ECO:0000313" key="10">
    <source>
        <dbReference type="EMBL" id="BCJ90974.1"/>
    </source>
</evidence>
<feature type="transmembrane region" description="Helical" evidence="9">
    <location>
        <begin position="164"/>
        <end position="189"/>
    </location>
</feature>
<feature type="transmembrane region" description="Helical" evidence="9">
    <location>
        <begin position="101"/>
        <end position="122"/>
    </location>
</feature>
<evidence type="ECO:0000256" key="2">
    <source>
        <dbReference type="ARBA" id="ARBA00008220"/>
    </source>
</evidence>
<gene>
    <name evidence="10" type="ORF">IZ6_17090</name>
</gene>
<feature type="transmembrane region" description="Helical" evidence="9">
    <location>
        <begin position="411"/>
        <end position="427"/>
    </location>
</feature>
<keyword evidence="4" id="KW-1003">Cell membrane</keyword>
<dbReference type="KEGG" id="tso:IZ6_17090"/>
<keyword evidence="5 9" id="KW-0812">Transmembrane</keyword>
<dbReference type="Pfam" id="PF13520">
    <property type="entry name" value="AA_permease_2"/>
    <property type="match status" value="1"/>
</dbReference>
<feature type="transmembrane region" description="Helical" evidence="9">
    <location>
        <begin position="462"/>
        <end position="486"/>
    </location>
</feature>